<feature type="transmembrane region" description="Helical" evidence="1">
    <location>
        <begin position="64"/>
        <end position="83"/>
    </location>
</feature>
<name>A0A2H4ZNL3_9EUKA</name>
<evidence type="ECO:0000313" key="2">
    <source>
        <dbReference type="EMBL" id="AUG32101.1"/>
    </source>
</evidence>
<accession>A0A2H4ZNL3</accession>
<evidence type="ECO:0000256" key="1">
    <source>
        <dbReference type="SAM" id="Phobius"/>
    </source>
</evidence>
<keyword evidence="1" id="KW-0812">Transmembrane</keyword>
<sequence>MSKSKDQISTKSISLSNHSLNTKKNKVDTVSSINNNENPLKFLSGSLTSLLLGWFSLKLSQQMLAYFAFHSFTSTSSIGISISTALKTLIIGMTFLATFSFTFIGLGLLLVFIRSLVSNKRSTAL</sequence>
<protein>
    <recommendedName>
        <fullName evidence="3">DUF3082 domain-containing protein</fullName>
    </recommendedName>
</protein>
<dbReference type="AlphaFoldDB" id="A0A2H4ZNL3"/>
<gene>
    <name evidence="2" type="ORF">PLO_093</name>
</gene>
<keyword evidence="1" id="KW-0472">Membrane</keyword>
<dbReference type="Pfam" id="PF11282">
    <property type="entry name" value="DUF3082"/>
    <property type="match status" value="1"/>
</dbReference>
<geneLocation type="plastid" evidence="2"/>
<reference evidence="2" key="1">
    <citation type="submission" date="2017-10" db="EMBL/GenBank/DDBJ databases">
        <title>Paulinella longichromatophora chromatophore genome.</title>
        <authorList>
            <person name="Lhee D."/>
            <person name="Yoon H.S."/>
        </authorList>
    </citation>
    <scope>NUCLEOTIDE SEQUENCE</scope>
</reference>
<organism evidence="2">
    <name type="scientific">Paulinella longichromatophora</name>
    <dbReference type="NCBI Taxonomy" id="1708747"/>
    <lineage>
        <taxon>Eukaryota</taxon>
        <taxon>Sar</taxon>
        <taxon>Rhizaria</taxon>
        <taxon>Cercozoa</taxon>
        <taxon>Imbricatea</taxon>
        <taxon>Silicofilosea</taxon>
        <taxon>Euglyphida</taxon>
        <taxon>Paulinellidae</taxon>
        <taxon>Paulinella</taxon>
    </lineage>
</organism>
<evidence type="ECO:0008006" key="3">
    <source>
        <dbReference type="Google" id="ProtNLM"/>
    </source>
</evidence>
<proteinExistence type="predicted"/>
<dbReference type="InterPro" id="IPR021434">
    <property type="entry name" value="DUF3082"/>
</dbReference>
<feature type="transmembrane region" description="Helical" evidence="1">
    <location>
        <begin position="89"/>
        <end position="113"/>
    </location>
</feature>
<keyword evidence="2" id="KW-0934">Plastid</keyword>
<keyword evidence="1" id="KW-1133">Transmembrane helix</keyword>
<dbReference type="EMBL" id="MG264610">
    <property type="protein sequence ID" value="AUG32101.1"/>
    <property type="molecule type" value="Genomic_DNA"/>
</dbReference>